<dbReference type="EMBL" id="AZCX01000003">
    <property type="protein sequence ID" value="KRK48358.1"/>
    <property type="molecule type" value="Genomic_DNA"/>
</dbReference>
<dbReference type="STRING" id="1302272.FC96_GL001458"/>
<dbReference type="PATRIC" id="fig|1302272.5.peg.1470"/>
<sequence>MNSTSLATIALLATTKKIFLSVMSTAMIENLLDKAIVFIIAYTIINKIPSHFLNQYSPNLRSDR</sequence>
<keyword evidence="2" id="KW-1185">Reference proteome</keyword>
<protein>
    <submittedName>
        <fullName evidence="1">Uncharacterized protein</fullName>
    </submittedName>
</protein>
<reference evidence="1 2" key="1">
    <citation type="journal article" date="2015" name="Genome Announc.">
        <title>Expanding the biotechnology potential of lactobacilli through comparative genomics of 213 strains and associated genera.</title>
        <authorList>
            <person name="Sun Z."/>
            <person name="Harris H.M."/>
            <person name="McCann A."/>
            <person name="Guo C."/>
            <person name="Argimon S."/>
            <person name="Zhang W."/>
            <person name="Yang X."/>
            <person name="Jeffery I.B."/>
            <person name="Cooney J.C."/>
            <person name="Kagawa T.F."/>
            <person name="Liu W."/>
            <person name="Song Y."/>
            <person name="Salvetti E."/>
            <person name="Wrobel A."/>
            <person name="Rasinkangas P."/>
            <person name="Parkhill J."/>
            <person name="Rea M.C."/>
            <person name="O'Sullivan O."/>
            <person name="Ritari J."/>
            <person name="Douillard F.P."/>
            <person name="Paul Ross R."/>
            <person name="Yang R."/>
            <person name="Briner A.E."/>
            <person name="Felis G.E."/>
            <person name="de Vos W.M."/>
            <person name="Barrangou R."/>
            <person name="Klaenhammer T.R."/>
            <person name="Caufield P.W."/>
            <person name="Cui Y."/>
            <person name="Zhang H."/>
            <person name="O'Toole P.W."/>
        </authorList>
    </citation>
    <scope>NUCLEOTIDE SEQUENCE [LARGE SCALE GENOMIC DNA]</scope>
    <source>
        <strain evidence="1 2">JCM 15530</strain>
    </source>
</reference>
<dbReference type="Proteomes" id="UP000050911">
    <property type="component" value="Unassembled WGS sequence"/>
</dbReference>
<organism evidence="1 2">
    <name type="scientific">Secundilactobacillus kimchicus JCM 15530</name>
    <dbReference type="NCBI Taxonomy" id="1302272"/>
    <lineage>
        <taxon>Bacteria</taxon>
        <taxon>Bacillati</taxon>
        <taxon>Bacillota</taxon>
        <taxon>Bacilli</taxon>
        <taxon>Lactobacillales</taxon>
        <taxon>Lactobacillaceae</taxon>
        <taxon>Secundilactobacillus</taxon>
    </lineage>
</organism>
<dbReference type="AlphaFoldDB" id="A0A0R1HPE0"/>
<proteinExistence type="predicted"/>
<accession>A0A0R1HPE0</accession>
<name>A0A0R1HPE0_9LACO</name>
<comment type="caution">
    <text evidence="1">The sequence shown here is derived from an EMBL/GenBank/DDBJ whole genome shotgun (WGS) entry which is preliminary data.</text>
</comment>
<gene>
    <name evidence="1" type="ORF">FC96_GL001458</name>
</gene>
<evidence type="ECO:0000313" key="2">
    <source>
        <dbReference type="Proteomes" id="UP000050911"/>
    </source>
</evidence>
<evidence type="ECO:0000313" key="1">
    <source>
        <dbReference type="EMBL" id="KRK48358.1"/>
    </source>
</evidence>